<evidence type="ECO:0000256" key="2">
    <source>
        <dbReference type="ARBA" id="ARBA00022525"/>
    </source>
</evidence>
<feature type="disulfide bond" evidence="10">
    <location>
        <begin position="91"/>
        <end position="100"/>
    </location>
</feature>
<comment type="subcellular location">
    <subcellularLocation>
        <location evidence="1">Secreted</location>
        <location evidence="1">Extracellular space</location>
        <location evidence="1">Extracellular matrix</location>
        <location evidence="1">Basement membrane</location>
    </subcellularLocation>
</comment>
<evidence type="ECO:0000313" key="12">
    <source>
        <dbReference type="EMBL" id="KGB42237.1"/>
    </source>
</evidence>
<evidence type="ECO:0000256" key="1">
    <source>
        <dbReference type="ARBA" id="ARBA00004302"/>
    </source>
</evidence>
<reference evidence="12" key="1">
    <citation type="journal article" date="2012" name="Nat. Genet.">
        <title>Whole-genome sequence of Schistosoma haematobium.</title>
        <authorList>
            <person name="Young N.D."/>
            <person name="Jex A.R."/>
            <person name="Li B."/>
            <person name="Liu S."/>
            <person name="Yang L."/>
            <person name="Xiong Z."/>
            <person name="Li Y."/>
            <person name="Cantacessi C."/>
            <person name="Hall R.S."/>
            <person name="Xu X."/>
            <person name="Chen F."/>
            <person name="Wu X."/>
            <person name="Zerlotini A."/>
            <person name="Oliveira G."/>
            <person name="Hofmann A."/>
            <person name="Zhang G."/>
            <person name="Fang X."/>
            <person name="Kang Y."/>
            <person name="Campbell B.E."/>
            <person name="Loukas A."/>
            <person name="Ranganathan S."/>
            <person name="Rollinson D."/>
            <person name="Rinaldi G."/>
            <person name="Brindley P.J."/>
            <person name="Yang H."/>
            <person name="Wang J."/>
            <person name="Wang J."/>
            <person name="Gasser R.B."/>
        </authorList>
    </citation>
    <scope>NUCLEOTIDE SEQUENCE [LARGE SCALE GENOMIC DNA]</scope>
</reference>
<evidence type="ECO:0000256" key="9">
    <source>
        <dbReference type="ARBA" id="ARBA00023292"/>
    </source>
</evidence>
<organism evidence="12">
    <name type="scientific">Schistosoma haematobium</name>
    <name type="common">Blood fluke</name>
    <dbReference type="NCBI Taxonomy" id="6185"/>
    <lineage>
        <taxon>Eukaryota</taxon>
        <taxon>Metazoa</taxon>
        <taxon>Spiralia</taxon>
        <taxon>Lophotrochozoa</taxon>
        <taxon>Platyhelminthes</taxon>
        <taxon>Trematoda</taxon>
        <taxon>Digenea</taxon>
        <taxon>Strigeidida</taxon>
        <taxon>Schistosomatoidea</taxon>
        <taxon>Schistosomatidae</taxon>
        <taxon>Schistosoma</taxon>
    </lineage>
</organism>
<evidence type="ECO:0000256" key="6">
    <source>
        <dbReference type="ARBA" id="ARBA00022869"/>
    </source>
</evidence>
<dbReference type="STRING" id="6185.A0A095A5T3"/>
<keyword evidence="2" id="KW-0964">Secreted</keyword>
<sequence>MASKPGFYWNNTGSNCLPCNCGIGTELTRTLTQLTECDMNTGQCKCAPHVVGRDCTECELGYFGVSENGCKHGSVIGLEDQCDLTTGQCTCKPEFSGRACNECSKGYYGYPYCRKCNCDMRGTAWGNLSISDTVVPCNPIDGQCNCKENVEVCRKNISHLNLILLISSFIF</sequence>
<gene>
    <name evidence="12" type="ORF">MS3_10873</name>
</gene>
<keyword evidence="9 10" id="KW-0424">Laminin EGF-like domain</keyword>
<dbReference type="CDD" id="cd00055">
    <property type="entry name" value="EGF_Lam"/>
    <property type="match status" value="2"/>
</dbReference>
<evidence type="ECO:0000256" key="10">
    <source>
        <dbReference type="PROSITE-ProRule" id="PRU00460"/>
    </source>
</evidence>
<dbReference type="EMBL" id="KL252654">
    <property type="protein sequence ID" value="KGB42237.1"/>
    <property type="molecule type" value="Genomic_DNA"/>
</dbReference>
<keyword evidence="3" id="KW-0272">Extracellular matrix</keyword>
<evidence type="ECO:0000259" key="11">
    <source>
        <dbReference type="PROSITE" id="PS50027"/>
    </source>
</evidence>
<keyword evidence="5" id="KW-0677">Repeat</keyword>
<dbReference type="PROSITE" id="PS01248">
    <property type="entry name" value="EGF_LAM_1"/>
    <property type="match status" value="1"/>
</dbReference>
<feature type="domain" description="Laminin EGF-like" evidence="11">
    <location>
        <begin position="74"/>
        <end position="115"/>
    </location>
</feature>
<keyword evidence="4" id="KW-0732">Signal</keyword>
<dbReference type="GO" id="GO:0009888">
    <property type="term" value="P:tissue development"/>
    <property type="evidence" value="ECO:0007669"/>
    <property type="project" value="TreeGrafter"/>
</dbReference>
<dbReference type="Pfam" id="PF00053">
    <property type="entry name" value="EGF_laminin"/>
    <property type="match status" value="2"/>
</dbReference>
<dbReference type="SUPFAM" id="SSF57196">
    <property type="entry name" value="EGF/Laminin"/>
    <property type="match status" value="2"/>
</dbReference>
<dbReference type="AlphaFoldDB" id="A0A095A5T3"/>
<dbReference type="InterPro" id="IPR002049">
    <property type="entry name" value="LE_dom"/>
</dbReference>
<name>A0A095A5T3_SCHHA</name>
<keyword evidence="6" id="KW-0084">Basement membrane</keyword>
<keyword evidence="8" id="KW-0325">Glycoprotein</keyword>
<comment type="caution">
    <text evidence="10">Lacks conserved residue(s) required for the propagation of feature annotation.</text>
</comment>
<dbReference type="InterPro" id="IPR050440">
    <property type="entry name" value="Laminin/Netrin_ECM"/>
</dbReference>
<protein>
    <submittedName>
        <fullName evidence="12">Laminin subunit alpha-1</fullName>
    </submittedName>
</protein>
<dbReference type="FunFam" id="2.10.25.10:FF:000209">
    <property type="entry name" value="Laminin subunit alpha 5"/>
    <property type="match status" value="1"/>
</dbReference>
<dbReference type="PANTHER" id="PTHR10574:SF406">
    <property type="entry name" value="LAMININ SUBUNIT ALPHA 5"/>
    <property type="match status" value="1"/>
</dbReference>
<evidence type="ECO:0000256" key="3">
    <source>
        <dbReference type="ARBA" id="ARBA00022530"/>
    </source>
</evidence>
<dbReference type="GO" id="GO:0005604">
    <property type="term" value="C:basement membrane"/>
    <property type="evidence" value="ECO:0007669"/>
    <property type="project" value="UniProtKB-SubCell"/>
</dbReference>
<keyword evidence="7 10" id="KW-1015">Disulfide bond</keyword>
<evidence type="ECO:0000256" key="7">
    <source>
        <dbReference type="ARBA" id="ARBA00023157"/>
    </source>
</evidence>
<feature type="domain" description="Laminin EGF-like" evidence="11">
    <location>
        <begin position="19"/>
        <end position="72"/>
    </location>
</feature>
<dbReference type="GO" id="GO:0009887">
    <property type="term" value="P:animal organ morphogenesis"/>
    <property type="evidence" value="ECO:0007669"/>
    <property type="project" value="TreeGrafter"/>
</dbReference>
<dbReference type="PANTHER" id="PTHR10574">
    <property type="entry name" value="NETRIN/LAMININ-RELATED"/>
    <property type="match status" value="1"/>
</dbReference>
<proteinExistence type="predicted"/>
<accession>A0A095A5T3</accession>
<dbReference type="PRINTS" id="PR00011">
    <property type="entry name" value="EGFLAMININ"/>
</dbReference>
<dbReference type="PROSITE" id="PS50027">
    <property type="entry name" value="EGF_LAM_2"/>
    <property type="match status" value="2"/>
</dbReference>
<dbReference type="Gene3D" id="2.10.25.10">
    <property type="entry name" value="Laminin"/>
    <property type="match status" value="3"/>
</dbReference>
<evidence type="ECO:0000256" key="8">
    <source>
        <dbReference type="ARBA" id="ARBA00023180"/>
    </source>
</evidence>
<dbReference type="SMART" id="SM00180">
    <property type="entry name" value="EGF_Lam"/>
    <property type="match status" value="2"/>
</dbReference>
<dbReference type="FunFam" id="2.10.25.10:FF:000105">
    <property type="entry name" value="laminin subunit gamma-1"/>
    <property type="match status" value="1"/>
</dbReference>
<evidence type="ECO:0000256" key="5">
    <source>
        <dbReference type="ARBA" id="ARBA00022737"/>
    </source>
</evidence>
<evidence type="ECO:0000256" key="4">
    <source>
        <dbReference type="ARBA" id="ARBA00022729"/>
    </source>
</evidence>
<feature type="disulfide bond" evidence="10">
    <location>
        <begin position="46"/>
        <end position="55"/>
    </location>
</feature>